<gene>
    <name evidence="2" type="ORF">PAPOLLO_LOCUS18712</name>
</gene>
<dbReference type="AlphaFoldDB" id="A0A8S3XJS0"/>
<feature type="signal peptide" evidence="1">
    <location>
        <begin position="1"/>
        <end position="17"/>
    </location>
</feature>
<evidence type="ECO:0000256" key="1">
    <source>
        <dbReference type="SAM" id="SignalP"/>
    </source>
</evidence>
<sequence length="220" mass="24775">MNPRVIALIMLVACANALLGGLPSNASQTFDFVKFIEDSIKTIKDGGLDPYINDGDSYYTSLDYPWLGELTVIGYFHNFELIGLSDIIYDFNYEEDEFVIYIRFPRLESTIGLAALEAVYNGIPYEIQFAGRLAVNDFVITVRVKPGSTEPSDEDYKIAVGLGSIESKMKMFLGGNDISNNFNVFMETSVPYILRVYQKEPSNIITEIVLKLPEILEKFE</sequence>
<evidence type="ECO:0000313" key="2">
    <source>
        <dbReference type="EMBL" id="CAG5026906.1"/>
    </source>
</evidence>
<comment type="caution">
    <text evidence="2">The sequence shown here is derived from an EMBL/GenBank/DDBJ whole genome shotgun (WGS) entry which is preliminary data.</text>
</comment>
<name>A0A8S3XJS0_PARAO</name>
<protein>
    <submittedName>
        <fullName evidence="2">(apollo) hypothetical protein</fullName>
    </submittedName>
</protein>
<organism evidence="2 3">
    <name type="scientific">Parnassius apollo</name>
    <name type="common">Apollo butterfly</name>
    <name type="synonym">Papilio apollo</name>
    <dbReference type="NCBI Taxonomy" id="110799"/>
    <lineage>
        <taxon>Eukaryota</taxon>
        <taxon>Metazoa</taxon>
        <taxon>Ecdysozoa</taxon>
        <taxon>Arthropoda</taxon>
        <taxon>Hexapoda</taxon>
        <taxon>Insecta</taxon>
        <taxon>Pterygota</taxon>
        <taxon>Neoptera</taxon>
        <taxon>Endopterygota</taxon>
        <taxon>Lepidoptera</taxon>
        <taxon>Glossata</taxon>
        <taxon>Ditrysia</taxon>
        <taxon>Papilionoidea</taxon>
        <taxon>Papilionidae</taxon>
        <taxon>Parnassiinae</taxon>
        <taxon>Parnassini</taxon>
        <taxon>Parnassius</taxon>
        <taxon>Parnassius</taxon>
    </lineage>
</organism>
<accession>A0A8S3XJS0</accession>
<keyword evidence="3" id="KW-1185">Reference proteome</keyword>
<dbReference type="Proteomes" id="UP000691718">
    <property type="component" value="Unassembled WGS sequence"/>
</dbReference>
<reference evidence="2" key="1">
    <citation type="submission" date="2021-04" db="EMBL/GenBank/DDBJ databases">
        <authorList>
            <person name="Tunstrom K."/>
        </authorList>
    </citation>
    <scope>NUCLEOTIDE SEQUENCE</scope>
</reference>
<keyword evidence="1" id="KW-0732">Signal</keyword>
<feature type="chain" id="PRO_5035891698" evidence="1">
    <location>
        <begin position="18"/>
        <end position="220"/>
    </location>
</feature>
<evidence type="ECO:0000313" key="3">
    <source>
        <dbReference type="Proteomes" id="UP000691718"/>
    </source>
</evidence>
<proteinExistence type="predicted"/>
<dbReference type="EMBL" id="CAJQZP010001183">
    <property type="protein sequence ID" value="CAG5026906.1"/>
    <property type="molecule type" value="Genomic_DNA"/>
</dbReference>